<organism evidence="11 12">
    <name type="scientific">Acorus calamus</name>
    <name type="common">Sweet flag</name>
    <dbReference type="NCBI Taxonomy" id="4465"/>
    <lineage>
        <taxon>Eukaryota</taxon>
        <taxon>Viridiplantae</taxon>
        <taxon>Streptophyta</taxon>
        <taxon>Embryophyta</taxon>
        <taxon>Tracheophyta</taxon>
        <taxon>Spermatophyta</taxon>
        <taxon>Magnoliopsida</taxon>
        <taxon>Liliopsida</taxon>
        <taxon>Acoraceae</taxon>
        <taxon>Acorus</taxon>
    </lineage>
</organism>
<dbReference type="Proteomes" id="UP001180020">
    <property type="component" value="Unassembled WGS sequence"/>
</dbReference>
<feature type="compositionally biased region" description="Gly residues" evidence="8">
    <location>
        <begin position="231"/>
        <end position="240"/>
    </location>
</feature>
<evidence type="ECO:0000259" key="10">
    <source>
        <dbReference type="PROSITE" id="PS51294"/>
    </source>
</evidence>
<dbReference type="SUPFAM" id="SSF46689">
    <property type="entry name" value="Homeodomain-like"/>
    <property type="match status" value="1"/>
</dbReference>
<dbReference type="GO" id="GO:0003677">
    <property type="term" value="F:DNA binding"/>
    <property type="evidence" value="ECO:0007669"/>
    <property type="project" value="UniProtKB-KW"/>
</dbReference>
<dbReference type="PANTHER" id="PTHR47999">
    <property type="entry name" value="TRANSCRIPTION FACTOR MYB8-RELATED-RELATED"/>
    <property type="match status" value="1"/>
</dbReference>
<comment type="caution">
    <text evidence="11">The sequence shown here is derived from an EMBL/GenBank/DDBJ whole genome shotgun (WGS) entry which is preliminary data.</text>
</comment>
<dbReference type="InterPro" id="IPR009057">
    <property type="entry name" value="Homeodomain-like_sf"/>
</dbReference>
<protein>
    <submittedName>
        <fullName evidence="11">Transcription factor MYB75</fullName>
    </submittedName>
</protein>
<keyword evidence="2" id="KW-0677">Repeat</keyword>
<dbReference type="AlphaFoldDB" id="A0AAV9DL79"/>
<evidence type="ECO:0000256" key="1">
    <source>
        <dbReference type="ARBA" id="ARBA00004123"/>
    </source>
</evidence>
<name>A0AAV9DL79_ACOCL</name>
<dbReference type="PANTHER" id="PTHR47999:SF24">
    <property type="entry name" value="TRANSCRIPTION FACTOR MYB90"/>
    <property type="match status" value="1"/>
</dbReference>
<dbReference type="FunFam" id="1.10.10.60:FF:000218">
    <property type="entry name" value="Myb transcription factor"/>
    <property type="match status" value="1"/>
</dbReference>
<proteinExistence type="predicted"/>
<evidence type="ECO:0000259" key="9">
    <source>
        <dbReference type="PROSITE" id="PS50090"/>
    </source>
</evidence>
<dbReference type="PROSITE" id="PS50090">
    <property type="entry name" value="MYB_LIKE"/>
    <property type="match status" value="2"/>
</dbReference>
<dbReference type="EMBL" id="JAUJYO010000012">
    <property type="protein sequence ID" value="KAK1301661.1"/>
    <property type="molecule type" value="Genomic_DNA"/>
</dbReference>
<dbReference type="InterPro" id="IPR017930">
    <property type="entry name" value="Myb_dom"/>
</dbReference>
<reference evidence="11" key="1">
    <citation type="journal article" date="2023" name="Nat. Commun.">
        <title>Diploid and tetraploid genomes of Acorus and the evolution of monocots.</title>
        <authorList>
            <person name="Ma L."/>
            <person name="Liu K.W."/>
            <person name="Li Z."/>
            <person name="Hsiao Y.Y."/>
            <person name="Qi Y."/>
            <person name="Fu T."/>
            <person name="Tang G.D."/>
            <person name="Zhang D."/>
            <person name="Sun W.H."/>
            <person name="Liu D.K."/>
            <person name="Li Y."/>
            <person name="Chen G.Z."/>
            <person name="Liu X.D."/>
            <person name="Liao X.Y."/>
            <person name="Jiang Y.T."/>
            <person name="Yu X."/>
            <person name="Hao Y."/>
            <person name="Huang J."/>
            <person name="Zhao X.W."/>
            <person name="Ke S."/>
            <person name="Chen Y.Y."/>
            <person name="Wu W.L."/>
            <person name="Hsu J.L."/>
            <person name="Lin Y.F."/>
            <person name="Huang M.D."/>
            <person name="Li C.Y."/>
            <person name="Huang L."/>
            <person name="Wang Z.W."/>
            <person name="Zhao X."/>
            <person name="Zhong W.Y."/>
            <person name="Peng D.H."/>
            <person name="Ahmad S."/>
            <person name="Lan S."/>
            <person name="Zhang J.S."/>
            <person name="Tsai W.C."/>
            <person name="Van de Peer Y."/>
            <person name="Liu Z.J."/>
        </authorList>
    </citation>
    <scope>NUCLEOTIDE SEQUENCE</scope>
    <source>
        <strain evidence="11">CP</strain>
    </source>
</reference>
<evidence type="ECO:0000313" key="11">
    <source>
        <dbReference type="EMBL" id="KAK1301661.1"/>
    </source>
</evidence>
<feature type="region of interest" description="Disordered" evidence="8">
    <location>
        <begin position="117"/>
        <end position="138"/>
    </location>
</feature>
<dbReference type="CDD" id="cd00167">
    <property type="entry name" value="SANT"/>
    <property type="match status" value="2"/>
</dbReference>
<evidence type="ECO:0000256" key="8">
    <source>
        <dbReference type="SAM" id="MobiDB-lite"/>
    </source>
</evidence>
<evidence type="ECO:0000256" key="2">
    <source>
        <dbReference type="ARBA" id="ARBA00022737"/>
    </source>
</evidence>
<dbReference type="GO" id="GO:0005634">
    <property type="term" value="C:nucleus"/>
    <property type="evidence" value="ECO:0007669"/>
    <property type="project" value="UniProtKB-SubCell"/>
</dbReference>
<dbReference type="InterPro" id="IPR015495">
    <property type="entry name" value="Myb_TF_plants"/>
</dbReference>
<feature type="domain" description="HTH myb-type" evidence="10">
    <location>
        <begin position="66"/>
        <end position="118"/>
    </location>
</feature>
<keyword evidence="3" id="KW-0805">Transcription regulation</keyword>
<dbReference type="SMART" id="SM00717">
    <property type="entry name" value="SANT"/>
    <property type="match status" value="2"/>
</dbReference>
<accession>A0AAV9DL79</accession>
<dbReference type="InterPro" id="IPR001005">
    <property type="entry name" value="SANT/Myb"/>
</dbReference>
<keyword evidence="4" id="KW-0238">DNA-binding</keyword>
<keyword evidence="12" id="KW-1185">Reference proteome</keyword>
<feature type="compositionally biased region" description="Basic and acidic residues" evidence="8">
    <location>
        <begin position="118"/>
        <end position="130"/>
    </location>
</feature>
<keyword evidence="7" id="KW-0539">Nucleus</keyword>
<evidence type="ECO:0000256" key="7">
    <source>
        <dbReference type="ARBA" id="ARBA00023242"/>
    </source>
</evidence>
<gene>
    <name evidence="11" type="primary">MYB75</name>
    <name evidence="11" type="ORF">QJS10_CPB12g01477</name>
</gene>
<keyword evidence="6" id="KW-0804">Transcription</keyword>
<feature type="domain" description="Myb-like" evidence="9">
    <location>
        <begin position="13"/>
        <end position="61"/>
    </location>
</feature>
<sequence>MGRLPSTEILGVRKGAWTQEEDLLLRKCIEEHGEGKWRHIPLRAGLNRCRKSCRLRWLNYLRPNLKRGAFGEDEVDLILRLHKLLGNRQVWALIAGRLPGRTANDIKNHWHSHLSKRFKGDEDKKHEPKPVRSMSVVTERNSNTNNNVIRPKPRTIQKNNLRWLHHFSGQDVFQSGGEDLIDWTAMQEIATKDQVSWWKEFLVDAAAGEDDKSCSGMKSVPEEDQTTMISSGGGGDGGCGDGGERGIVGGGGGVESEGMFLEDFFGLVGTGWDDIL</sequence>
<keyword evidence="5" id="KW-0010">Activator</keyword>
<dbReference type="Gene3D" id="1.10.10.60">
    <property type="entry name" value="Homeodomain-like"/>
    <property type="match status" value="2"/>
</dbReference>
<feature type="domain" description="Myb-like" evidence="9">
    <location>
        <begin position="62"/>
        <end position="114"/>
    </location>
</feature>
<dbReference type="Pfam" id="PF00249">
    <property type="entry name" value="Myb_DNA-binding"/>
    <property type="match status" value="2"/>
</dbReference>
<evidence type="ECO:0000313" key="12">
    <source>
        <dbReference type="Proteomes" id="UP001180020"/>
    </source>
</evidence>
<evidence type="ECO:0000256" key="4">
    <source>
        <dbReference type="ARBA" id="ARBA00023125"/>
    </source>
</evidence>
<comment type="subcellular location">
    <subcellularLocation>
        <location evidence="1">Nucleus</location>
    </subcellularLocation>
</comment>
<dbReference type="PROSITE" id="PS51294">
    <property type="entry name" value="HTH_MYB"/>
    <property type="match status" value="2"/>
</dbReference>
<evidence type="ECO:0000256" key="3">
    <source>
        <dbReference type="ARBA" id="ARBA00023015"/>
    </source>
</evidence>
<feature type="domain" description="HTH myb-type" evidence="10">
    <location>
        <begin position="12"/>
        <end position="65"/>
    </location>
</feature>
<evidence type="ECO:0000256" key="6">
    <source>
        <dbReference type="ARBA" id="ARBA00023163"/>
    </source>
</evidence>
<evidence type="ECO:0000256" key="5">
    <source>
        <dbReference type="ARBA" id="ARBA00023159"/>
    </source>
</evidence>
<feature type="region of interest" description="Disordered" evidence="8">
    <location>
        <begin position="212"/>
        <end position="240"/>
    </location>
</feature>
<reference evidence="11" key="2">
    <citation type="submission" date="2023-06" db="EMBL/GenBank/DDBJ databases">
        <authorList>
            <person name="Ma L."/>
            <person name="Liu K.-W."/>
            <person name="Li Z."/>
            <person name="Hsiao Y.-Y."/>
            <person name="Qi Y."/>
            <person name="Fu T."/>
            <person name="Tang G."/>
            <person name="Zhang D."/>
            <person name="Sun W.-H."/>
            <person name="Liu D.-K."/>
            <person name="Li Y."/>
            <person name="Chen G.-Z."/>
            <person name="Liu X.-D."/>
            <person name="Liao X.-Y."/>
            <person name="Jiang Y.-T."/>
            <person name="Yu X."/>
            <person name="Hao Y."/>
            <person name="Huang J."/>
            <person name="Zhao X.-W."/>
            <person name="Ke S."/>
            <person name="Chen Y.-Y."/>
            <person name="Wu W.-L."/>
            <person name="Hsu J.-L."/>
            <person name="Lin Y.-F."/>
            <person name="Huang M.-D."/>
            <person name="Li C.-Y."/>
            <person name="Huang L."/>
            <person name="Wang Z.-W."/>
            <person name="Zhao X."/>
            <person name="Zhong W.-Y."/>
            <person name="Peng D.-H."/>
            <person name="Ahmad S."/>
            <person name="Lan S."/>
            <person name="Zhang J.-S."/>
            <person name="Tsai W.-C."/>
            <person name="Van De Peer Y."/>
            <person name="Liu Z.-J."/>
        </authorList>
    </citation>
    <scope>NUCLEOTIDE SEQUENCE</scope>
    <source>
        <strain evidence="11">CP</strain>
        <tissue evidence="11">Leaves</tissue>
    </source>
</reference>